<dbReference type="EMBL" id="OW152835">
    <property type="protein sequence ID" value="CAH2056599.1"/>
    <property type="molecule type" value="Genomic_DNA"/>
</dbReference>
<proteinExistence type="predicted"/>
<keyword evidence="3" id="KW-1185">Reference proteome</keyword>
<evidence type="ECO:0000313" key="3">
    <source>
        <dbReference type="Proteomes" id="UP000837857"/>
    </source>
</evidence>
<dbReference type="Proteomes" id="UP000837857">
    <property type="component" value="Chromosome 23"/>
</dbReference>
<gene>
    <name evidence="2" type="ORF">IPOD504_LOCUS9780</name>
</gene>
<evidence type="ECO:0000313" key="2">
    <source>
        <dbReference type="EMBL" id="CAH2056599.1"/>
    </source>
</evidence>
<sequence>MVRRALIGFERETRHLPKYPGHGGRKEASARRGTGPVSHSWRDRCGETSRPNRAHHPTEKATNASRIPARLNNRTGQYSRFHAAEKTPRNAEIVRKKKSQQFTGLCVRRDKLHLRRCIDTKNHRRMRVGTEAMQTEASDYPSGTRTRHRRELCPIYERRRALVTSNDAVFSTSDRRRKVSPQRVDRN</sequence>
<organism evidence="2 3">
    <name type="scientific">Iphiclides podalirius</name>
    <name type="common">scarce swallowtail</name>
    <dbReference type="NCBI Taxonomy" id="110791"/>
    <lineage>
        <taxon>Eukaryota</taxon>
        <taxon>Metazoa</taxon>
        <taxon>Ecdysozoa</taxon>
        <taxon>Arthropoda</taxon>
        <taxon>Hexapoda</taxon>
        <taxon>Insecta</taxon>
        <taxon>Pterygota</taxon>
        <taxon>Neoptera</taxon>
        <taxon>Endopterygota</taxon>
        <taxon>Lepidoptera</taxon>
        <taxon>Glossata</taxon>
        <taxon>Ditrysia</taxon>
        <taxon>Papilionoidea</taxon>
        <taxon>Papilionidae</taxon>
        <taxon>Papilioninae</taxon>
        <taxon>Iphiclides</taxon>
    </lineage>
</organism>
<feature type="non-terminal residue" evidence="2">
    <location>
        <position position="187"/>
    </location>
</feature>
<feature type="region of interest" description="Disordered" evidence="1">
    <location>
        <begin position="1"/>
        <end position="71"/>
    </location>
</feature>
<reference evidence="2" key="1">
    <citation type="submission" date="2022-03" db="EMBL/GenBank/DDBJ databases">
        <authorList>
            <person name="Martin H S."/>
        </authorList>
    </citation>
    <scope>NUCLEOTIDE SEQUENCE</scope>
</reference>
<accession>A0ABN8IK22</accession>
<evidence type="ECO:0000256" key="1">
    <source>
        <dbReference type="SAM" id="MobiDB-lite"/>
    </source>
</evidence>
<name>A0ABN8IK22_9NEOP</name>
<protein>
    <submittedName>
        <fullName evidence="2">Uncharacterized protein</fullName>
    </submittedName>
</protein>